<evidence type="ECO:0000256" key="1">
    <source>
        <dbReference type="SAM" id="MobiDB-lite"/>
    </source>
</evidence>
<dbReference type="AlphaFoldDB" id="A0A0A9GN28"/>
<dbReference type="EMBL" id="GBRH01175843">
    <property type="protein sequence ID" value="JAE22053.1"/>
    <property type="molecule type" value="Transcribed_RNA"/>
</dbReference>
<organism evidence="2">
    <name type="scientific">Arundo donax</name>
    <name type="common">Giant reed</name>
    <name type="synonym">Donax arundinaceus</name>
    <dbReference type="NCBI Taxonomy" id="35708"/>
    <lineage>
        <taxon>Eukaryota</taxon>
        <taxon>Viridiplantae</taxon>
        <taxon>Streptophyta</taxon>
        <taxon>Embryophyta</taxon>
        <taxon>Tracheophyta</taxon>
        <taxon>Spermatophyta</taxon>
        <taxon>Magnoliopsida</taxon>
        <taxon>Liliopsida</taxon>
        <taxon>Poales</taxon>
        <taxon>Poaceae</taxon>
        <taxon>PACMAD clade</taxon>
        <taxon>Arundinoideae</taxon>
        <taxon>Arundineae</taxon>
        <taxon>Arundo</taxon>
    </lineage>
</organism>
<evidence type="ECO:0000313" key="2">
    <source>
        <dbReference type="EMBL" id="JAE22053.1"/>
    </source>
</evidence>
<reference evidence="2" key="1">
    <citation type="submission" date="2014-09" db="EMBL/GenBank/DDBJ databases">
        <authorList>
            <person name="Magalhaes I.L.F."/>
            <person name="Oliveira U."/>
            <person name="Santos F.R."/>
            <person name="Vidigal T.H.D.A."/>
            <person name="Brescovit A.D."/>
            <person name="Santos A.J."/>
        </authorList>
    </citation>
    <scope>NUCLEOTIDE SEQUENCE</scope>
    <source>
        <tissue evidence="2">Shoot tissue taken approximately 20 cm above the soil surface</tissue>
    </source>
</reference>
<protein>
    <submittedName>
        <fullName evidence="2">Uncharacterized protein</fullName>
    </submittedName>
</protein>
<sequence>MPPPKYKPPCNSLEDEAVEEEAEGGEEEDEDGEREEVVVRRVGLALPVHRWQELPRCRQPEPHRRCARRPAPTESRPISWSPVVVEAKRPMGLDPIRRLWTGGISGGAGRRPAAVWQRSPLFYCL</sequence>
<reference evidence="2" key="2">
    <citation type="journal article" date="2015" name="Data Brief">
        <title>Shoot transcriptome of the giant reed, Arundo donax.</title>
        <authorList>
            <person name="Barrero R.A."/>
            <person name="Guerrero F.D."/>
            <person name="Moolhuijzen P."/>
            <person name="Goolsby J.A."/>
            <person name="Tidwell J."/>
            <person name="Bellgard S.E."/>
            <person name="Bellgard M.I."/>
        </authorList>
    </citation>
    <scope>NUCLEOTIDE SEQUENCE</scope>
    <source>
        <tissue evidence="2">Shoot tissue taken approximately 20 cm above the soil surface</tissue>
    </source>
</reference>
<proteinExistence type="predicted"/>
<feature type="compositionally biased region" description="Acidic residues" evidence="1">
    <location>
        <begin position="13"/>
        <end position="34"/>
    </location>
</feature>
<accession>A0A0A9GN28</accession>
<name>A0A0A9GN28_ARUDO</name>
<feature type="region of interest" description="Disordered" evidence="1">
    <location>
        <begin position="1"/>
        <end position="36"/>
    </location>
</feature>